<dbReference type="Proteomes" id="UP000275846">
    <property type="component" value="Unassembled WGS sequence"/>
</dbReference>
<organism evidence="3">
    <name type="scientific">Schistocephalus solidus</name>
    <name type="common">Tapeworm</name>
    <dbReference type="NCBI Taxonomy" id="70667"/>
    <lineage>
        <taxon>Eukaryota</taxon>
        <taxon>Metazoa</taxon>
        <taxon>Spiralia</taxon>
        <taxon>Lophotrochozoa</taxon>
        <taxon>Platyhelminthes</taxon>
        <taxon>Cestoda</taxon>
        <taxon>Eucestoda</taxon>
        <taxon>Diphyllobothriidea</taxon>
        <taxon>Diphyllobothriidae</taxon>
        <taxon>Schistocephalus</taxon>
    </lineage>
</organism>
<protein>
    <submittedName>
        <fullName evidence="3">Mediator of RNA polymerase II transcription subunit 13</fullName>
    </submittedName>
</protein>
<evidence type="ECO:0000313" key="2">
    <source>
        <dbReference type="Proteomes" id="UP000275846"/>
    </source>
</evidence>
<dbReference type="OrthoDB" id="10056584at2759"/>
<dbReference type="WBParaSite" id="SSLN_0000586501-mRNA-1">
    <property type="protein sequence ID" value="SSLN_0000586501-mRNA-1"/>
    <property type="gene ID" value="SSLN_0000586501"/>
</dbReference>
<evidence type="ECO:0000313" key="3">
    <source>
        <dbReference type="WBParaSite" id="SSLN_0000586501-mRNA-1"/>
    </source>
</evidence>
<gene>
    <name evidence="1" type="ORF">SSLN_LOCUS5682</name>
</gene>
<dbReference type="AlphaFoldDB" id="A0A183SN84"/>
<keyword evidence="2" id="KW-1185">Reference proteome</keyword>
<name>A0A183SN84_SCHSO</name>
<reference evidence="1 2" key="2">
    <citation type="submission" date="2018-11" db="EMBL/GenBank/DDBJ databases">
        <authorList>
            <consortium name="Pathogen Informatics"/>
        </authorList>
    </citation>
    <scope>NUCLEOTIDE SEQUENCE [LARGE SCALE GENOMIC DNA]</scope>
    <source>
        <strain evidence="1 2">NST_G2</strain>
    </source>
</reference>
<proteinExistence type="predicted"/>
<reference evidence="3" key="1">
    <citation type="submission" date="2016-06" db="UniProtKB">
        <authorList>
            <consortium name="WormBaseParasite"/>
        </authorList>
    </citation>
    <scope>IDENTIFICATION</scope>
</reference>
<sequence>MNILLGYLRSFQLPTDAVTALSKMKAVLNNVILLVCSAPDAHIFHMSDAPSRSNPTLCFILQKAVLCQIALQRIWTGAAVCLPSYLSPPTEGLLTYRKRPGELEGPTPRVLSGIRSVLWPDLDCPVSELIFDTTVRLPEQLIFPTTGGEVEDPTNFLHCFCKFMRTIPRFHPRHQFMGAISKNTWWHALSSCSDSSESAGYWNHPRIAPSVLSLEGWNISVFHMALAKRIGVWIASKMLSRTLRRTRLALPTLYPSKPYTSSSIKPAPSNCNYLLINLQHSSRKTHSHFSCAPCIYYL</sequence>
<accession>A0A183SN84</accession>
<dbReference type="EMBL" id="UYSU01033356">
    <property type="protein sequence ID" value="VDL92067.1"/>
    <property type="molecule type" value="Genomic_DNA"/>
</dbReference>
<evidence type="ECO:0000313" key="1">
    <source>
        <dbReference type="EMBL" id="VDL92067.1"/>
    </source>
</evidence>